<accession>A0A165YY48</accession>
<dbReference type="RefSeq" id="WP_157077743.1">
    <property type="nucleotide sequence ID" value="NZ_LWMV01000230.1"/>
</dbReference>
<gene>
    <name evidence="1" type="ORF">MBCUR_19690</name>
</gene>
<sequence>MDLKKKIYKDTINHYINLIFIAKFLEKTVDRAANIDARTIFILNFNKKKV</sequence>
<dbReference type="OrthoDB" id="7738at2157"/>
<dbReference type="EMBL" id="LWMV01000230">
    <property type="protein sequence ID" value="KZX10011.1"/>
    <property type="molecule type" value="Genomic_DNA"/>
</dbReference>
<dbReference type="PATRIC" id="fig|49547.3.peg.2081"/>
<organism evidence="1 2">
    <name type="scientific">Methanobrevibacter curvatus</name>
    <dbReference type="NCBI Taxonomy" id="49547"/>
    <lineage>
        <taxon>Archaea</taxon>
        <taxon>Methanobacteriati</taxon>
        <taxon>Methanobacteriota</taxon>
        <taxon>Methanomada group</taxon>
        <taxon>Methanobacteria</taxon>
        <taxon>Methanobacteriales</taxon>
        <taxon>Methanobacteriaceae</taxon>
        <taxon>Methanobrevibacter</taxon>
    </lineage>
</organism>
<keyword evidence="2" id="KW-1185">Reference proteome</keyword>
<evidence type="ECO:0000313" key="1">
    <source>
        <dbReference type="EMBL" id="KZX10011.1"/>
    </source>
</evidence>
<name>A0A165YY48_9EURY</name>
<dbReference type="Proteomes" id="UP000077245">
    <property type="component" value="Unassembled WGS sequence"/>
</dbReference>
<dbReference type="AlphaFoldDB" id="A0A165YY48"/>
<comment type="caution">
    <text evidence="1">The sequence shown here is derived from an EMBL/GenBank/DDBJ whole genome shotgun (WGS) entry which is preliminary data.</text>
</comment>
<dbReference type="SUPFAM" id="SSF109755">
    <property type="entry name" value="PhoU-like"/>
    <property type="match status" value="1"/>
</dbReference>
<evidence type="ECO:0000313" key="2">
    <source>
        <dbReference type="Proteomes" id="UP000077245"/>
    </source>
</evidence>
<reference evidence="1 2" key="1">
    <citation type="submission" date="2016-04" db="EMBL/GenBank/DDBJ databases">
        <title>Genome sequence of Methanobrevibacter curvatus DSM 11111.</title>
        <authorList>
            <person name="Poehlein A."/>
            <person name="Seedorf H."/>
            <person name="Daniel R."/>
        </authorList>
    </citation>
    <scope>NUCLEOTIDE SEQUENCE [LARGE SCALE GENOMIC DNA]</scope>
    <source>
        <strain evidence="1 2">DSM 11111</strain>
    </source>
</reference>
<proteinExistence type="predicted"/>
<protein>
    <submittedName>
        <fullName evidence="1">Uncharacterized protein</fullName>
    </submittedName>
</protein>